<dbReference type="InterPro" id="IPR035948">
    <property type="entry name" value="YwqG-like_sf"/>
</dbReference>
<protein>
    <submittedName>
        <fullName evidence="1">Uncharacterized protein YwqG</fullName>
    </submittedName>
</protein>
<sequence>MTTFADLARAHLPADTADRLLALLRPAIQLSIAQDDQPVVGRLGGAADLPEGVPWPVGPSSRPLSLVATLDCARLARHEVDIELPGDGALLFFVEFEGDGDAVIHVPAGTPTLRQSEGWAHPEELLTARTVLTWPDNVQPELAEAFGGDLAAFEAVWRHVSAGREFMEVIGEYERRHHGSRHQVGGHAMVLQVPFEAVAAQRQGAGWYGEESFHAEARQWALLLQLDETDHMIWGDGAHLIWGIRRDHLAARDFSKTVFDVQGH</sequence>
<accession>A0A1I0FMF5</accession>
<evidence type="ECO:0000313" key="2">
    <source>
        <dbReference type="Proteomes" id="UP000199361"/>
    </source>
</evidence>
<dbReference type="RefSeq" id="WP_091080046.1">
    <property type="nucleotide sequence ID" value="NZ_FOHX01000003.1"/>
</dbReference>
<name>A0A1I0FMF5_9ACTN</name>
<dbReference type="PANTHER" id="PTHR36436:SF6">
    <property type="entry name" value="SLL5081 PROTEIN"/>
    <property type="match status" value="1"/>
</dbReference>
<dbReference type="SUPFAM" id="SSF103032">
    <property type="entry name" value="Hypothetical protein YwqG"/>
    <property type="match status" value="1"/>
</dbReference>
<dbReference type="Proteomes" id="UP000199361">
    <property type="component" value="Unassembled WGS sequence"/>
</dbReference>
<proteinExistence type="predicted"/>
<dbReference type="InterPro" id="IPR015315">
    <property type="entry name" value="DUF1963"/>
</dbReference>
<dbReference type="STRING" id="568860.SAMN05421811_103537"/>
<dbReference type="PANTHER" id="PTHR36436">
    <property type="entry name" value="SLL5081 PROTEIN"/>
    <property type="match status" value="1"/>
</dbReference>
<gene>
    <name evidence="1" type="ORF">SAMN05421811_103537</name>
</gene>
<keyword evidence="2" id="KW-1185">Reference proteome</keyword>
<dbReference type="Gene3D" id="2.30.320.10">
    <property type="entry name" value="YwqG-like"/>
    <property type="match status" value="1"/>
</dbReference>
<evidence type="ECO:0000313" key="1">
    <source>
        <dbReference type="EMBL" id="SET59561.1"/>
    </source>
</evidence>
<organism evidence="1 2">
    <name type="scientific">Nonomuraea wenchangensis</name>
    <dbReference type="NCBI Taxonomy" id="568860"/>
    <lineage>
        <taxon>Bacteria</taxon>
        <taxon>Bacillati</taxon>
        <taxon>Actinomycetota</taxon>
        <taxon>Actinomycetes</taxon>
        <taxon>Streptosporangiales</taxon>
        <taxon>Streptosporangiaceae</taxon>
        <taxon>Nonomuraea</taxon>
    </lineage>
</organism>
<dbReference type="EMBL" id="FOHX01000003">
    <property type="protein sequence ID" value="SET59561.1"/>
    <property type="molecule type" value="Genomic_DNA"/>
</dbReference>
<dbReference type="AlphaFoldDB" id="A0A1I0FMF5"/>
<dbReference type="OrthoDB" id="4775619at2"/>
<reference evidence="1 2" key="1">
    <citation type="submission" date="2016-10" db="EMBL/GenBank/DDBJ databases">
        <authorList>
            <person name="de Groot N.N."/>
        </authorList>
    </citation>
    <scope>NUCLEOTIDE SEQUENCE [LARGE SCALE GENOMIC DNA]</scope>
    <source>
        <strain evidence="1 2">CGMCC 4.5598</strain>
    </source>
</reference>
<dbReference type="Pfam" id="PF09234">
    <property type="entry name" value="DUF1963"/>
    <property type="match status" value="1"/>
</dbReference>